<dbReference type="OrthoDB" id="381672at2157"/>
<protein>
    <submittedName>
        <fullName evidence="2">Uncharacterized protein</fullName>
    </submittedName>
</protein>
<dbReference type="EnsemblBacteria" id="ABM80940">
    <property type="protein sequence ID" value="ABM80940"/>
    <property type="gene ID" value="Hbut_1097"/>
</dbReference>
<keyword evidence="1" id="KW-0175">Coiled coil</keyword>
<dbReference type="eggNOG" id="arCOG04264">
    <property type="taxonomic scope" value="Archaea"/>
</dbReference>
<gene>
    <name evidence="2" type="ordered locus">Hbut_1097</name>
</gene>
<dbReference type="AlphaFoldDB" id="A2BLS9"/>
<proteinExistence type="predicted"/>
<dbReference type="Proteomes" id="UP000002593">
    <property type="component" value="Chromosome"/>
</dbReference>
<evidence type="ECO:0000313" key="2">
    <source>
        <dbReference type="EMBL" id="ABM80940.1"/>
    </source>
</evidence>
<dbReference type="EMBL" id="CP000493">
    <property type="protein sequence ID" value="ABM80940.1"/>
    <property type="molecule type" value="Genomic_DNA"/>
</dbReference>
<keyword evidence="3" id="KW-1185">Reference proteome</keyword>
<evidence type="ECO:0000313" key="3">
    <source>
        <dbReference type="Proteomes" id="UP000002593"/>
    </source>
</evidence>
<accession>A2BLS9</accession>
<dbReference type="GeneID" id="4781553"/>
<dbReference type="KEGG" id="hbu:Hbut_1097"/>
<organism evidence="2 3">
    <name type="scientific">Hyperthermus butylicus (strain DSM 5456 / JCM 9403 / PLM1-5)</name>
    <dbReference type="NCBI Taxonomy" id="415426"/>
    <lineage>
        <taxon>Archaea</taxon>
        <taxon>Thermoproteota</taxon>
        <taxon>Thermoprotei</taxon>
        <taxon>Desulfurococcales</taxon>
        <taxon>Pyrodictiaceae</taxon>
        <taxon>Hyperthermus</taxon>
    </lineage>
</organism>
<sequence>MTIGIQEFSSPQELLKYIDNMLNDLRRKLGELLRLIEELRAKSERDEKLLKLIAFLAGGTIEESPIAKETVIEIEKVKIMLNPTAKTELEVLEEIAESINAKITRLHAIRRGLERLAQIDVETRIRVIFQDYIPKAVIITL</sequence>
<evidence type="ECO:0000256" key="1">
    <source>
        <dbReference type="SAM" id="Coils"/>
    </source>
</evidence>
<feature type="coiled-coil region" evidence="1">
    <location>
        <begin position="22"/>
        <end position="49"/>
    </location>
</feature>
<dbReference type="STRING" id="415426.Hbut_1097"/>
<dbReference type="RefSeq" id="WP_011822258.1">
    <property type="nucleotide sequence ID" value="NC_008818.1"/>
</dbReference>
<reference evidence="2 3" key="1">
    <citation type="journal article" date="2007" name="Archaea">
        <title>The genome of Hyperthermus butylicus: a sulfur-reducing, peptide fermenting, neutrophilic Crenarchaeote growing up to 108 degrees C.</title>
        <authorList>
            <person name="Brugger K."/>
            <person name="Chen L."/>
            <person name="Stark M."/>
            <person name="Zibat A."/>
            <person name="Redder P."/>
            <person name="Ruepp A."/>
            <person name="Awayez M."/>
            <person name="She Q."/>
            <person name="Garrett R.A."/>
            <person name="Klenk H.P."/>
        </authorList>
    </citation>
    <scope>NUCLEOTIDE SEQUENCE [LARGE SCALE GENOMIC DNA]</scope>
    <source>
        <strain evidence="3">DSM 5456 / JCM 9403 / PLM1-5</strain>
    </source>
</reference>
<dbReference type="HOGENOM" id="CLU_151704_0_0_2"/>
<name>A2BLS9_HYPBU</name>